<protein>
    <submittedName>
        <fullName evidence="1">Uncharacterized protein</fullName>
    </submittedName>
</protein>
<sequence>MAASRKNIPVKPARGVNVMRQIFEAIPTTEEDPTEARDPQIAGQRRKTSFLDLPREVRDMVYDYYWQTKPALNVSSTPFGRFSLQLRYEGYYKMNVGYFGYGSIERLDGRMPWWLLCNKQVLYEALEQFVYKAEWFWDGHMLGERKQYRQSPLLDLSKISRMALHVDSFGSYENPPRPMDRTSADKNLKMLATAIARDQSTSGRIQHLRISGYSRVEYTQESEIFDQAASIISKVMEYFKAFDVAQLELEVFNKSPDRRRTLYEIKYLGSEMDITVKESELRR</sequence>
<comment type="caution">
    <text evidence="1">The sequence shown here is derived from an EMBL/GenBank/DDBJ whole genome shotgun (WGS) entry which is preliminary data.</text>
</comment>
<name>A0A9W8YFZ4_9PLEO</name>
<dbReference type="AlphaFoldDB" id="A0A9W8YFZ4"/>
<evidence type="ECO:0000313" key="2">
    <source>
        <dbReference type="Proteomes" id="UP001140560"/>
    </source>
</evidence>
<reference evidence="1" key="1">
    <citation type="submission" date="2022-10" db="EMBL/GenBank/DDBJ databases">
        <title>Tapping the CABI collections for fungal endophytes: first genome assemblies for Collariella, Neodidymelliopsis, Ascochyta clinopodiicola, Didymella pomorum, Didymosphaeria variabile, Neocosmospora piperis and Neocucurbitaria cava.</title>
        <authorList>
            <person name="Hill R."/>
        </authorList>
    </citation>
    <scope>NUCLEOTIDE SEQUENCE</scope>
    <source>
        <strain evidence="1">IMI 356814</strain>
    </source>
</reference>
<proteinExistence type="predicted"/>
<evidence type="ECO:0000313" key="1">
    <source>
        <dbReference type="EMBL" id="KAJ4376352.1"/>
    </source>
</evidence>
<keyword evidence="2" id="KW-1185">Reference proteome</keyword>
<dbReference type="EMBL" id="JAPEUY010000002">
    <property type="protein sequence ID" value="KAJ4376352.1"/>
    <property type="molecule type" value="Genomic_DNA"/>
</dbReference>
<dbReference type="OrthoDB" id="3799620at2759"/>
<organism evidence="1 2">
    <name type="scientific">Neocucurbitaria cava</name>
    <dbReference type="NCBI Taxonomy" id="798079"/>
    <lineage>
        <taxon>Eukaryota</taxon>
        <taxon>Fungi</taxon>
        <taxon>Dikarya</taxon>
        <taxon>Ascomycota</taxon>
        <taxon>Pezizomycotina</taxon>
        <taxon>Dothideomycetes</taxon>
        <taxon>Pleosporomycetidae</taxon>
        <taxon>Pleosporales</taxon>
        <taxon>Pleosporineae</taxon>
        <taxon>Cucurbitariaceae</taxon>
        <taxon>Neocucurbitaria</taxon>
    </lineage>
</organism>
<accession>A0A9W8YFZ4</accession>
<gene>
    <name evidence="1" type="ORF">N0V83_001635</name>
</gene>
<dbReference type="Proteomes" id="UP001140560">
    <property type="component" value="Unassembled WGS sequence"/>
</dbReference>